<organism evidence="1 2">
    <name type="scientific">Paramuricea clavata</name>
    <name type="common">Red gorgonian</name>
    <name type="synonym">Violescent sea-whip</name>
    <dbReference type="NCBI Taxonomy" id="317549"/>
    <lineage>
        <taxon>Eukaryota</taxon>
        <taxon>Metazoa</taxon>
        <taxon>Cnidaria</taxon>
        <taxon>Anthozoa</taxon>
        <taxon>Octocorallia</taxon>
        <taxon>Malacalcyonacea</taxon>
        <taxon>Plexauridae</taxon>
        <taxon>Paramuricea</taxon>
    </lineage>
</organism>
<dbReference type="InterPro" id="IPR021109">
    <property type="entry name" value="Peptidase_aspartic_dom_sf"/>
</dbReference>
<dbReference type="AlphaFoldDB" id="A0A6S7FMY7"/>
<comment type="caution">
    <text evidence="1">The sequence shown here is derived from an EMBL/GenBank/DDBJ whole genome shotgun (WGS) entry which is preliminary data.</text>
</comment>
<protein>
    <submittedName>
        <fullName evidence="1">Uncharacterized protein</fullName>
    </submittedName>
</protein>
<proteinExistence type="predicted"/>
<sequence>MTSGAINNKLEVHPTVTVMTGKDNVDFIVDTGATVNLMEEFDYLRLKDVTLQKSSRKIFLYDSEIPLTILGWGCSLDDVNVGGKLDTNRGRISHKFRNACSFLCTQSFSSQTSDKHVNVLSENTMAVAGIN</sequence>
<accession>A0A6S7FMY7</accession>
<evidence type="ECO:0000313" key="1">
    <source>
        <dbReference type="EMBL" id="CAB3977236.1"/>
    </source>
</evidence>
<dbReference type="InterPro" id="IPR001969">
    <property type="entry name" value="Aspartic_peptidase_AS"/>
</dbReference>
<dbReference type="EMBL" id="CACRXK020000038">
    <property type="protein sequence ID" value="CAB3977236.1"/>
    <property type="molecule type" value="Genomic_DNA"/>
</dbReference>
<dbReference type="SUPFAM" id="SSF50630">
    <property type="entry name" value="Acid proteases"/>
    <property type="match status" value="1"/>
</dbReference>
<dbReference type="Proteomes" id="UP001152795">
    <property type="component" value="Unassembled WGS sequence"/>
</dbReference>
<dbReference type="PROSITE" id="PS00141">
    <property type="entry name" value="ASP_PROTEASE"/>
    <property type="match status" value="1"/>
</dbReference>
<dbReference type="GO" id="GO:0004190">
    <property type="term" value="F:aspartic-type endopeptidase activity"/>
    <property type="evidence" value="ECO:0007669"/>
    <property type="project" value="InterPro"/>
</dbReference>
<evidence type="ECO:0000313" key="2">
    <source>
        <dbReference type="Proteomes" id="UP001152795"/>
    </source>
</evidence>
<gene>
    <name evidence="1" type="ORF">PACLA_8A051858</name>
</gene>
<dbReference type="GO" id="GO:0006508">
    <property type="term" value="P:proteolysis"/>
    <property type="evidence" value="ECO:0007669"/>
    <property type="project" value="InterPro"/>
</dbReference>
<reference evidence="1" key="1">
    <citation type="submission" date="2020-04" db="EMBL/GenBank/DDBJ databases">
        <authorList>
            <person name="Alioto T."/>
            <person name="Alioto T."/>
            <person name="Gomez Garrido J."/>
        </authorList>
    </citation>
    <scope>NUCLEOTIDE SEQUENCE</scope>
    <source>
        <strain evidence="1">A484AB</strain>
    </source>
</reference>
<name>A0A6S7FMY7_PARCT</name>
<keyword evidence="2" id="KW-1185">Reference proteome</keyword>